<organism evidence="1 2">
    <name type="scientific">Dentiscutata heterogama</name>
    <dbReference type="NCBI Taxonomy" id="1316150"/>
    <lineage>
        <taxon>Eukaryota</taxon>
        <taxon>Fungi</taxon>
        <taxon>Fungi incertae sedis</taxon>
        <taxon>Mucoromycota</taxon>
        <taxon>Glomeromycotina</taxon>
        <taxon>Glomeromycetes</taxon>
        <taxon>Diversisporales</taxon>
        <taxon>Gigasporaceae</taxon>
        <taxon>Dentiscutata</taxon>
    </lineage>
</organism>
<reference evidence="1" key="1">
    <citation type="submission" date="2021-06" db="EMBL/GenBank/DDBJ databases">
        <authorList>
            <person name="Kallberg Y."/>
            <person name="Tangrot J."/>
            <person name="Rosling A."/>
        </authorList>
    </citation>
    <scope>NUCLEOTIDE SEQUENCE</scope>
    <source>
        <strain evidence="1">IL203A</strain>
    </source>
</reference>
<comment type="caution">
    <text evidence="1">The sequence shown here is derived from an EMBL/GenBank/DDBJ whole genome shotgun (WGS) entry which is preliminary data.</text>
</comment>
<keyword evidence="2" id="KW-1185">Reference proteome</keyword>
<feature type="non-terminal residue" evidence="1">
    <location>
        <position position="186"/>
    </location>
</feature>
<name>A0ACA9QNV0_9GLOM</name>
<gene>
    <name evidence="1" type="ORF">DHETER_LOCUS15155</name>
</gene>
<dbReference type="EMBL" id="CAJVPU010050484">
    <property type="protein sequence ID" value="CAG8759456.1"/>
    <property type="molecule type" value="Genomic_DNA"/>
</dbReference>
<evidence type="ECO:0000313" key="2">
    <source>
        <dbReference type="Proteomes" id="UP000789702"/>
    </source>
</evidence>
<protein>
    <submittedName>
        <fullName evidence="1">16514_t:CDS:1</fullName>
    </submittedName>
</protein>
<feature type="non-terminal residue" evidence="1">
    <location>
        <position position="1"/>
    </location>
</feature>
<proteinExistence type="predicted"/>
<evidence type="ECO:0000313" key="1">
    <source>
        <dbReference type="EMBL" id="CAG8759456.1"/>
    </source>
</evidence>
<sequence>MTSKLGKKYNMFYVDLMKCLNYYIDQNEFEDLWNCIIENDNYAETKSYLEVLRESTNSLLKGFIDCKTRLIEFLAAFECALYFRKEAEHISAYKELKFETEWSEKDAYACEEITDDNGVRCFKLSRYERPDVIHRVCYDSKVLACCCRNLEFAGIVCCHSLAVAVHLSLAQLDLVYFPKCWRKDLP</sequence>
<accession>A0ACA9QNV0</accession>
<dbReference type="Proteomes" id="UP000789702">
    <property type="component" value="Unassembled WGS sequence"/>
</dbReference>